<evidence type="ECO:0000256" key="2">
    <source>
        <dbReference type="ARBA" id="ARBA00009127"/>
    </source>
</evidence>
<evidence type="ECO:0000313" key="5">
    <source>
        <dbReference type="Proteomes" id="UP000015103"/>
    </source>
</evidence>
<dbReference type="InParanoid" id="T1HYX4"/>
<dbReference type="STRING" id="13249.T1HYX4"/>
<dbReference type="VEuPathDB" id="VectorBase:RPRC009244"/>
<proteinExistence type="inferred from homology"/>
<evidence type="ECO:0000313" key="4">
    <source>
        <dbReference type="EnsemblMetazoa" id="RPRC009244-PA"/>
    </source>
</evidence>
<dbReference type="EnsemblMetazoa" id="RPRC009244-RA">
    <property type="protein sequence ID" value="RPRC009244-PA"/>
    <property type="gene ID" value="RPRC009244"/>
</dbReference>
<dbReference type="Proteomes" id="UP000015103">
    <property type="component" value="Unassembled WGS sequence"/>
</dbReference>
<dbReference type="AlphaFoldDB" id="T1HYX4"/>
<comment type="similarity">
    <text evidence="2">Belongs to the major royal jelly protein family.</text>
</comment>
<reference evidence="4" key="1">
    <citation type="submission" date="2015-05" db="UniProtKB">
        <authorList>
            <consortium name="EnsemblMetazoa"/>
        </authorList>
    </citation>
    <scope>IDENTIFICATION</scope>
</reference>
<evidence type="ECO:0000256" key="1">
    <source>
        <dbReference type="ARBA" id="ARBA00004613"/>
    </source>
</evidence>
<evidence type="ECO:0000256" key="3">
    <source>
        <dbReference type="ARBA" id="ARBA00022525"/>
    </source>
</evidence>
<dbReference type="EMBL" id="ACPB03022089">
    <property type="status" value="NOT_ANNOTATED_CDS"/>
    <property type="molecule type" value="Genomic_DNA"/>
</dbReference>
<dbReference type="eggNOG" id="ENOG502TCDP">
    <property type="taxonomic scope" value="Eukaryota"/>
</dbReference>
<dbReference type="HOGENOM" id="CLU_048636_0_0_1"/>
<sequence length="295" mass="33399">RIKPGMEATLLKRCMFPKDGELCMEPFPPGKPQTEGDCECLQSAVDVYLDSEDTLWVLDVGLTYASHSQTAPKCPPKVLGINIHTGKIENVINLANMVGPMSRLQFIVADHTSQNNRYLYVSDAGTKTIIVWDVAKKKGVRVALPEKVVREYAPLDVLYLALIRRQTGNNLLYFTYRSGDDLFCIESKHLQEDASTSKAWNVGKKPSKLIFLGTDDWESIYFRYEPKADVYKWNTSEPFTENNFELVHRANTSLISTHAMPDYKRLIMRIVESNLYSYLGSNAKPAESENSLTVM</sequence>
<dbReference type="SUPFAM" id="SSF63825">
    <property type="entry name" value="YWTD domain"/>
    <property type="match status" value="1"/>
</dbReference>
<dbReference type="GO" id="GO:0005576">
    <property type="term" value="C:extracellular region"/>
    <property type="evidence" value="ECO:0007669"/>
    <property type="project" value="UniProtKB-SubCell"/>
</dbReference>
<keyword evidence="5" id="KW-1185">Reference proteome</keyword>
<protein>
    <submittedName>
        <fullName evidence="4">Uncharacterized protein</fullName>
    </submittedName>
</protein>
<dbReference type="PANTHER" id="PTHR10009">
    <property type="entry name" value="PROTEIN YELLOW-RELATED"/>
    <property type="match status" value="1"/>
</dbReference>
<dbReference type="InterPro" id="IPR017996">
    <property type="entry name" value="MRJP/yellow-related"/>
</dbReference>
<dbReference type="OMA" id="MQNRVGC"/>
<keyword evidence="3" id="KW-0964">Secreted</keyword>
<dbReference type="FunCoup" id="T1HYX4">
    <property type="interactions" value="63"/>
</dbReference>
<dbReference type="Gene3D" id="2.120.10.30">
    <property type="entry name" value="TolB, C-terminal domain"/>
    <property type="match status" value="1"/>
</dbReference>
<name>T1HYX4_RHOPR</name>
<dbReference type="PANTHER" id="PTHR10009:SF8">
    <property type="entry name" value="IP19120P"/>
    <property type="match status" value="1"/>
</dbReference>
<accession>T1HYX4</accession>
<comment type="subcellular location">
    <subcellularLocation>
        <location evidence="1">Secreted</location>
    </subcellularLocation>
</comment>
<dbReference type="Pfam" id="PF03022">
    <property type="entry name" value="MRJP"/>
    <property type="match status" value="1"/>
</dbReference>
<dbReference type="InterPro" id="IPR011042">
    <property type="entry name" value="6-blade_b-propeller_TolB-like"/>
</dbReference>
<organism evidence="4 5">
    <name type="scientific">Rhodnius prolixus</name>
    <name type="common">Triatomid bug</name>
    <dbReference type="NCBI Taxonomy" id="13249"/>
    <lineage>
        <taxon>Eukaryota</taxon>
        <taxon>Metazoa</taxon>
        <taxon>Ecdysozoa</taxon>
        <taxon>Arthropoda</taxon>
        <taxon>Hexapoda</taxon>
        <taxon>Insecta</taxon>
        <taxon>Pterygota</taxon>
        <taxon>Neoptera</taxon>
        <taxon>Paraneoptera</taxon>
        <taxon>Hemiptera</taxon>
        <taxon>Heteroptera</taxon>
        <taxon>Panheteroptera</taxon>
        <taxon>Cimicomorpha</taxon>
        <taxon>Reduviidae</taxon>
        <taxon>Triatominae</taxon>
        <taxon>Rhodnius</taxon>
    </lineage>
</organism>